<feature type="domain" description="Microbial-type PARG catalytic" evidence="1">
    <location>
        <begin position="11"/>
        <end position="158"/>
    </location>
</feature>
<dbReference type="NCBIfam" id="TIGR02452">
    <property type="entry name" value="TIGR02452 family protein"/>
    <property type="match status" value="1"/>
</dbReference>
<dbReference type="BioCyc" id="JESP1508404:G14D9-13008-MONOMER"/>
<dbReference type="SUPFAM" id="SSF52949">
    <property type="entry name" value="Macro domain-like"/>
    <property type="match status" value="1"/>
</dbReference>
<organism evidence="2 3">
    <name type="scientific">Jeotgalibacillus malaysiensis</name>
    <dbReference type="NCBI Taxonomy" id="1508404"/>
    <lineage>
        <taxon>Bacteria</taxon>
        <taxon>Bacillati</taxon>
        <taxon>Bacillota</taxon>
        <taxon>Bacilli</taxon>
        <taxon>Bacillales</taxon>
        <taxon>Caryophanaceae</taxon>
        <taxon>Jeotgalibacillus</taxon>
    </lineage>
</organism>
<gene>
    <name evidence="2" type="ORF">JMA_37240</name>
</gene>
<dbReference type="AlphaFoldDB" id="A0A0B5AWD6"/>
<name>A0A0B5AWD6_9BACL</name>
<dbReference type="PIRSF" id="PIRSF014899">
    <property type="entry name" value="UCP014899"/>
    <property type="match status" value="1"/>
</dbReference>
<dbReference type="Proteomes" id="UP000031449">
    <property type="component" value="Plasmid unnamed"/>
</dbReference>
<proteinExistence type="predicted"/>
<protein>
    <recommendedName>
        <fullName evidence="1">Microbial-type PARG catalytic domain-containing protein</fullName>
    </recommendedName>
</protein>
<keyword evidence="2" id="KW-0614">Plasmid</keyword>
<dbReference type="KEGG" id="jeo:JMA_37240"/>
<dbReference type="PANTHER" id="PTHR35596">
    <property type="entry name" value="DUF2263 DOMAIN-CONTAINING PROTEIN"/>
    <property type="match status" value="1"/>
</dbReference>
<evidence type="ECO:0000259" key="1">
    <source>
        <dbReference type="Pfam" id="PF10021"/>
    </source>
</evidence>
<reference evidence="2 3" key="1">
    <citation type="submission" date="2014-08" db="EMBL/GenBank/DDBJ databases">
        <title>Complete genome of a marine bacteria Jeotgalibacillus malaysiensis.</title>
        <authorList>
            <person name="Yaakop A.S."/>
            <person name="Chan K.-G."/>
            <person name="Goh K.M."/>
        </authorList>
    </citation>
    <scope>NUCLEOTIDE SEQUENCE [LARGE SCALE GENOMIC DNA]</scope>
    <source>
        <strain evidence="2 3">D5</strain>
        <plasmid evidence="3">Plasmid</plasmid>
    </source>
</reference>
<dbReference type="EMBL" id="CP009417">
    <property type="protein sequence ID" value="AJD93042.1"/>
    <property type="molecule type" value="Genomic_DNA"/>
</dbReference>
<evidence type="ECO:0000313" key="2">
    <source>
        <dbReference type="EMBL" id="AJD93042.1"/>
    </source>
</evidence>
<evidence type="ECO:0000313" key="3">
    <source>
        <dbReference type="Proteomes" id="UP000031449"/>
    </source>
</evidence>
<accession>A0A0B5AWD6</accession>
<dbReference type="HOGENOM" id="CLU_024412_4_1_9"/>
<dbReference type="InterPro" id="IPR012664">
    <property type="entry name" value="CHP02452"/>
</dbReference>
<dbReference type="Gene3D" id="3.40.220.10">
    <property type="entry name" value="Leucine Aminopeptidase, subunit E, domain 1"/>
    <property type="match status" value="1"/>
</dbReference>
<dbReference type="InterPro" id="IPR043472">
    <property type="entry name" value="Macro_dom-like"/>
</dbReference>
<dbReference type="Pfam" id="PF10021">
    <property type="entry name" value="PARG_cat_microb"/>
    <property type="match status" value="1"/>
</dbReference>
<dbReference type="OrthoDB" id="9806181at2"/>
<sequence>MNRQTYAQWGQEALDIIQRGTYTAPSGKEVNIKEAVESSVISSKLYTPKEVTRIDEQMTPVREQKETVFEVTGETTLEASKRLINEGHKVVCLNFASAKHPGGGFLSGARAQEETLARSSGLYPTIAQMKEMYDFNRKKWGFYSDYMVYSPDVPVFREDGGAFEETPYLVSMITSPAVNASVVMKGNPSQRNVISQKMRARIRKVLAVARANQYDVIVLGAFGCGVFGNSSTEVARLFQEALEDERYKGHFKKVVFAIYEPGKPKNKPAFDQLFGNVNP</sequence>
<dbReference type="PANTHER" id="PTHR35596:SF1">
    <property type="entry name" value="MICROBIAL-TYPE PARG CATALYTIC DOMAIN-CONTAINING PROTEIN"/>
    <property type="match status" value="1"/>
</dbReference>
<dbReference type="InterPro" id="IPR019261">
    <property type="entry name" value="PARG_cat_microbial"/>
</dbReference>
<geneLocation type="plasmid" evidence="3"/>
<keyword evidence="3" id="KW-1185">Reference proteome</keyword>